<organism evidence="1 2">
    <name type="scientific">Bacteroides fragilis</name>
    <dbReference type="NCBI Taxonomy" id="817"/>
    <lineage>
        <taxon>Bacteria</taxon>
        <taxon>Pseudomonadati</taxon>
        <taxon>Bacteroidota</taxon>
        <taxon>Bacteroidia</taxon>
        <taxon>Bacteroidales</taxon>
        <taxon>Bacteroidaceae</taxon>
        <taxon>Bacteroides</taxon>
    </lineage>
</organism>
<accession>A0A396C714</accession>
<comment type="caution">
    <text evidence="1">The sequence shown here is derived from an EMBL/GenBank/DDBJ whole genome shotgun (WGS) entry which is preliminary data.</text>
</comment>
<dbReference type="EMBL" id="QRJE01000008">
    <property type="protein sequence ID" value="RHH14484.1"/>
    <property type="molecule type" value="Genomic_DNA"/>
</dbReference>
<protein>
    <submittedName>
        <fullName evidence="1">Uncharacterized protein</fullName>
    </submittedName>
</protein>
<evidence type="ECO:0000313" key="2">
    <source>
        <dbReference type="Proteomes" id="UP000266644"/>
    </source>
</evidence>
<gene>
    <name evidence="1" type="ORF">DW228_06705</name>
</gene>
<evidence type="ECO:0000313" key="1">
    <source>
        <dbReference type="EMBL" id="RHH14484.1"/>
    </source>
</evidence>
<proteinExistence type="predicted"/>
<dbReference type="AlphaFoldDB" id="A0A396C714"/>
<reference evidence="1 2" key="1">
    <citation type="submission" date="2018-08" db="EMBL/GenBank/DDBJ databases">
        <title>A genome reference for cultivated species of the human gut microbiota.</title>
        <authorList>
            <person name="Zou Y."/>
            <person name="Xue W."/>
            <person name="Luo G."/>
        </authorList>
    </citation>
    <scope>NUCLEOTIDE SEQUENCE [LARGE SCALE GENOMIC DNA]</scope>
    <source>
        <strain evidence="1 2">AM18-6</strain>
    </source>
</reference>
<sequence>MAKIGKDVFVIKNENICVEIHYSPKTGFYYKDVPQEVYDLTGFGNKRYPDEESLKQHLLCSLTEYHEKIRNCRKVISYHLYGSAQLILNKLEGIYAGYSGIKTGISKQFDYKLDNNIENMFGFTFNILMEVAGRTTEYYHVREDYTPGGLYRLAGQSKEMIIDWTQERKQFFMDLREKLQQLIYGVSEFSINRIYFN</sequence>
<dbReference type="Proteomes" id="UP000266644">
    <property type="component" value="Unassembled WGS sequence"/>
</dbReference>
<dbReference type="RefSeq" id="WP_122330132.1">
    <property type="nucleotide sequence ID" value="NZ_JAQDYY010000001.1"/>
</dbReference>
<name>A0A396C714_BACFG</name>